<keyword evidence="1" id="KW-1133">Transmembrane helix</keyword>
<reference evidence="2 3" key="1">
    <citation type="submission" date="2024-02" db="EMBL/GenBank/DDBJ databases">
        <authorList>
            <person name="Chen Y."/>
            <person name="Shah S."/>
            <person name="Dougan E. K."/>
            <person name="Thang M."/>
            <person name="Chan C."/>
        </authorList>
    </citation>
    <scope>NUCLEOTIDE SEQUENCE [LARGE SCALE GENOMIC DNA]</scope>
</reference>
<feature type="transmembrane region" description="Helical" evidence="1">
    <location>
        <begin position="215"/>
        <end position="238"/>
    </location>
</feature>
<evidence type="ECO:0008006" key="4">
    <source>
        <dbReference type="Google" id="ProtNLM"/>
    </source>
</evidence>
<sequence>NWGNSTVAEPAQEMEWFAMESTAALTAKGNGSCVCHEEHFFGSDEEGRITCVDGVNPVMQVRSLLKAVLARSAALEPLVLQPAGSATCSACPAGKFSTGATCKNCEILALDVVLALIAWIAAACLCFLCLTGFAYGIPVADVSAQGAKLVVTTSLAHFLLTWARPEVTFSGTGVPDLDSKRFSVKPLSSFQLTLSASESSLDTSMGHLHVKSLRGFLVMGFWRCPLIGWCILFLGVFSASISQISWSLTLVVSSLGMCTGALAFALRRRWGCTL</sequence>
<dbReference type="EMBL" id="CAXAMN010005747">
    <property type="protein sequence ID" value="CAK9015196.1"/>
    <property type="molecule type" value="Genomic_DNA"/>
</dbReference>
<feature type="non-terminal residue" evidence="2">
    <location>
        <position position="1"/>
    </location>
</feature>
<evidence type="ECO:0000313" key="3">
    <source>
        <dbReference type="Proteomes" id="UP001642484"/>
    </source>
</evidence>
<dbReference type="Proteomes" id="UP001642484">
    <property type="component" value="Unassembled WGS sequence"/>
</dbReference>
<feature type="transmembrane region" description="Helical" evidence="1">
    <location>
        <begin position="112"/>
        <end position="135"/>
    </location>
</feature>
<protein>
    <recommendedName>
        <fullName evidence="4">Transmembrane protein</fullName>
    </recommendedName>
</protein>
<feature type="transmembrane region" description="Helical" evidence="1">
    <location>
        <begin position="244"/>
        <end position="266"/>
    </location>
</feature>
<evidence type="ECO:0000256" key="1">
    <source>
        <dbReference type="SAM" id="Phobius"/>
    </source>
</evidence>
<keyword evidence="3" id="KW-1185">Reference proteome</keyword>
<name>A0ABP0JLA0_9DINO</name>
<evidence type="ECO:0000313" key="2">
    <source>
        <dbReference type="EMBL" id="CAK9015196.1"/>
    </source>
</evidence>
<keyword evidence="1" id="KW-0812">Transmembrane</keyword>
<accession>A0ABP0JLA0</accession>
<gene>
    <name evidence="2" type="ORF">CCMP2556_LOCUS12011</name>
</gene>
<organism evidence="2 3">
    <name type="scientific">Durusdinium trenchii</name>
    <dbReference type="NCBI Taxonomy" id="1381693"/>
    <lineage>
        <taxon>Eukaryota</taxon>
        <taxon>Sar</taxon>
        <taxon>Alveolata</taxon>
        <taxon>Dinophyceae</taxon>
        <taxon>Suessiales</taxon>
        <taxon>Symbiodiniaceae</taxon>
        <taxon>Durusdinium</taxon>
    </lineage>
</organism>
<comment type="caution">
    <text evidence="2">The sequence shown here is derived from an EMBL/GenBank/DDBJ whole genome shotgun (WGS) entry which is preliminary data.</text>
</comment>
<keyword evidence="1" id="KW-0472">Membrane</keyword>
<proteinExistence type="predicted"/>